<proteinExistence type="predicted"/>
<feature type="region of interest" description="Disordered" evidence="1">
    <location>
        <begin position="208"/>
        <end position="229"/>
    </location>
</feature>
<evidence type="ECO:0000313" key="3">
    <source>
        <dbReference type="Proteomes" id="UP000677152"/>
    </source>
</evidence>
<accession>A0AA45LC45</accession>
<reference evidence="2" key="1">
    <citation type="submission" date="2021-04" db="EMBL/GenBank/DDBJ databases">
        <title>Genomic sequence of Actinosynnema pretiosum subsp. pretiosum ATCC 31280 (C-14919).</title>
        <authorList>
            <person name="Bai L."/>
            <person name="Wang X."/>
            <person name="Xiao Y."/>
        </authorList>
    </citation>
    <scope>NUCLEOTIDE SEQUENCE</scope>
    <source>
        <strain evidence="2">ATCC 31280</strain>
    </source>
</reference>
<dbReference type="SUPFAM" id="SSF81298">
    <property type="entry name" value="Adenylylcyclase toxin (the edema factor)"/>
    <property type="match status" value="1"/>
</dbReference>
<sequence>MRNFPLALAETRFGMPAENARKFQQVAAQQDLVIDVRATNQHAVPWLRAGALPKPEAIKAKTIDERDVRLGARPRHLGLVGFFDPIEPRRDRSEAVLRRFAMRRAEYDALGPKMAVLAERGEYFVRDGVVHGHDREGRVQPVTGDHDVFDIRGAGGGEISDERYWRAVDTMISLDMGVTHGAHMMWKPVTEGDRAIFESIARDGSPKLRFHPDGSLSSGDFRPVGSTGYRPDHLPLGANAITRPESAARPRVALAGVGGWRGDVHEPVSAMSSLP</sequence>
<dbReference type="AlphaFoldDB" id="A0AA45LC45"/>
<evidence type="ECO:0000256" key="1">
    <source>
        <dbReference type="SAM" id="MobiDB-lite"/>
    </source>
</evidence>
<dbReference type="InterPro" id="IPR035099">
    <property type="entry name" value="Anthrax_toxin_C-terminal"/>
</dbReference>
<protein>
    <submittedName>
        <fullName evidence="2">Uncharacterized protein</fullName>
    </submittedName>
</protein>
<dbReference type="Proteomes" id="UP000677152">
    <property type="component" value="Chromosome"/>
</dbReference>
<organism evidence="2 3">
    <name type="scientific">Actinosynnema pretiosum subsp. pretiosum</name>
    <dbReference type="NCBI Taxonomy" id="103721"/>
    <lineage>
        <taxon>Bacteria</taxon>
        <taxon>Bacillati</taxon>
        <taxon>Actinomycetota</taxon>
        <taxon>Actinomycetes</taxon>
        <taxon>Pseudonocardiales</taxon>
        <taxon>Pseudonocardiaceae</taxon>
        <taxon>Actinosynnema</taxon>
    </lineage>
</organism>
<gene>
    <name evidence="2" type="ORF">KCV87_11130</name>
</gene>
<dbReference type="EMBL" id="CP073249">
    <property type="protein sequence ID" value="QUF06553.1"/>
    <property type="molecule type" value="Genomic_DNA"/>
</dbReference>
<evidence type="ECO:0000313" key="2">
    <source>
        <dbReference type="EMBL" id="QUF06553.1"/>
    </source>
</evidence>
<name>A0AA45LC45_9PSEU</name>